<protein>
    <recommendedName>
        <fullName evidence="1">Catalase core domain-containing protein</fullName>
    </recommendedName>
</protein>
<dbReference type="Gene3D" id="2.40.180.10">
    <property type="entry name" value="Catalase core domain"/>
    <property type="match status" value="1"/>
</dbReference>
<organism evidence="2 3">
    <name type="scientific">Aspergillus novofumigatus (strain IBT 16806)</name>
    <dbReference type="NCBI Taxonomy" id="1392255"/>
    <lineage>
        <taxon>Eukaryota</taxon>
        <taxon>Fungi</taxon>
        <taxon>Dikarya</taxon>
        <taxon>Ascomycota</taxon>
        <taxon>Pezizomycotina</taxon>
        <taxon>Eurotiomycetes</taxon>
        <taxon>Eurotiomycetidae</taxon>
        <taxon>Eurotiales</taxon>
        <taxon>Aspergillaceae</taxon>
        <taxon>Aspergillus</taxon>
        <taxon>Aspergillus subgen. Fumigati</taxon>
    </lineage>
</organism>
<evidence type="ECO:0000313" key="3">
    <source>
        <dbReference type="Proteomes" id="UP000234474"/>
    </source>
</evidence>
<dbReference type="EMBL" id="MSZS01000010">
    <property type="protein sequence ID" value="PKX89149.1"/>
    <property type="molecule type" value="Genomic_DNA"/>
</dbReference>
<proteinExistence type="predicted"/>
<dbReference type="GO" id="GO:0005777">
    <property type="term" value="C:peroxisome"/>
    <property type="evidence" value="ECO:0007669"/>
    <property type="project" value="TreeGrafter"/>
</dbReference>
<dbReference type="Proteomes" id="UP000234474">
    <property type="component" value="Unassembled WGS sequence"/>
</dbReference>
<accession>A0A2I1BUV7</accession>
<evidence type="ECO:0000259" key="1">
    <source>
        <dbReference type="Pfam" id="PF00199"/>
    </source>
</evidence>
<dbReference type="GO" id="GO:0042542">
    <property type="term" value="P:response to hydrogen peroxide"/>
    <property type="evidence" value="ECO:0007669"/>
    <property type="project" value="TreeGrafter"/>
</dbReference>
<comment type="caution">
    <text evidence="2">The sequence shown here is derived from an EMBL/GenBank/DDBJ whole genome shotgun (WGS) entry which is preliminary data.</text>
</comment>
<dbReference type="InterPro" id="IPR011614">
    <property type="entry name" value="Catalase_core"/>
</dbReference>
<dbReference type="GO" id="GO:0042744">
    <property type="term" value="P:hydrogen peroxide catabolic process"/>
    <property type="evidence" value="ECO:0007669"/>
    <property type="project" value="TreeGrafter"/>
</dbReference>
<name>A0A2I1BUV7_ASPN1</name>
<dbReference type="STRING" id="1392255.A0A2I1BUV7"/>
<dbReference type="RefSeq" id="XP_024677744.1">
    <property type="nucleotide sequence ID" value="XM_024829273.1"/>
</dbReference>
<sequence length="90" mass="10207">MAHQSGGVTYMGTGVTHSNGWGIVYVKYHFVANHGQKQFTADEALWFGGKDPDFSKRDLWQAIEKGEQIGWTAHVQIMRQEETDPSRTRP</sequence>
<dbReference type="PANTHER" id="PTHR11465">
    <property type="entry name" value="CATALASE"/>
    <property type="match status" value="1"/>
</dbReference>
<gene>
    <name evidence="2" type="ORF">P174DRAFT_454873</name>
</gene>
<dbReference type="GO" id="GO:0004096">
    <property type="term" value="F:catalase activity"/>
    <property type="evidence" value="ECO:0007669"/>
    <property type="project" value="InterPro"/>
</dbReference>
<dbReference type="AlphaFoldDB" id="A0A2I1BUV7"/>
<keyword evidence="3" id="KW-1185">Reference proteome</keyword>
<evidence type="ECO:0000313" key="2">
    <source>
        <dbReference type="EMBL" id="PKX89149.1"/>
    </source>
</evidence>
<dbReference type="SUPFAM" id="SSF56634">
    <property type="entry name" value="Heme-dependent catalase-like"/>
    <property type="match status" value="1"/>
</dbReference>
<dbReference type="Pfam" id="PF00199">
    <property type="entry name" value="Catalase"/>
    <property type="match status" value="1"/>
</dbReference>
<feature type="domain" description="Catalase core" evidence="1">
    <location>
        <begin position="23"/>
        <end position="86"/>
    </location>
</feature>
<dbReference type="InterPro" id="IPR018028">
    <property type="entry name" value="Catalase"/>
</dbReference>
<dbReference type="OrthoDB" id="4455270at2759"/>
<dbReference type="GO" id="GO:0020037">
    <property type="term" value="F:heme binding"/>
    <property type="evidence" value="ECO:0007669"/>
    <property type="project" value="InterPro"/>
</dbReference>
<dbReference type="GO" id="GO:0005739">
    <property type="term" value="C:mitochondrion"/>
    <property type="evidence" value="ECO:0007669"/>
    <property type="project" value="TreeGrafter"/>
</dbReference>
<reference evidence="3" key="1">
    <citation type="journal article" date="2018" name="Proc. Natl. Acad. Sci. U.S.A.">
        <title>Linking secondary metabolites to gene clusters through genome sequencing of six diverse Aspergillus species.</title>
        <authorList>
            <person name="Kaerboelling I."/>
            <person name="Vesth T.C."/>
            <person name="Frisvad J.C."/>
            <person name="Nybo J.L."/>
            <person name="Theobald S."/>
            <person name="Kuo A."/>
            <person name="Bowyer P."/>
            <person name="Matsuda Y."/>
            <person name="Mondo S."/>
            <person name="Lyhne E.K."/>
            <person name="Kogle M.E."/>
            <person name="Clum A."/>
            <person name="Lipzen A."/>
            <person name="Salamov A."/>
            <person name="Ngan C.Y."/>
            <person name="Daum C."/>
            <person name="Chiniquy J."/>
            <person name="Barry K."/>
            <person name="LaButti K."/>
            <person name="Haridas S."/>
            <person name="Simmons B.A."/>
            <person name="Magnuson J.K."/>
            <person name="Mortensen U.H."/>
            <person name="Larsen T.O."/>
            <person name="Grigoriev I.V."/>
            <person name="Baker S.E."/>
            <person name="Andersen M.R."/>
        </authorList>
    </citation>
    <scope>NUCLEOTIDE SEQUENCE [LARGE SCALE GENOMIC DNA]</scope>
    <source>
        <strain evidence="3">IBT 16806</strain>
    </source>
</reference>
<dbReference type="VEuPathDB" id="FungiDB:P174DRAFT_454873"/>
<dbReference type="PROSITE" id="PS51402">
    <property type="entry name" value="CATALASE_3"/>
    <property type="match status" value="1"/>
</dbReference>
<dbReference type="PANTHER" id="PTHR11465:SF13">
    <property type="entry name" value="CATALASE (EUROFUNG)"/>
    <property type="match status" value="1"/>
</dbReference>
<dbReference type="InterPro" id="IPR020835">
    <property type="entry name" value="Catalase_sf"/>
</dbReference>
<dbReference type="GeneID" id="36536599"/>